<feature type="non-terminal residue" evidence="1">
    <location>
        <position position="1"/>
    </location>
</feature>
<evidence type="ECO:0000313" key="2">
    <source>
        <dbReference type="Proteomes" id="UP001239111"/>
    </source>
</evidence>
<accession>A0ACC2NCR6</accession>
<organism evidence="1 2">
    <name type="scientific">Eretmocerus hayati</name>
    <dbReference type="NCBI Taxonomy" id="131215"/>
    <lineage>
        <taxon>Eukaryota</taxon>
        <taxon>Metazoa</taxon>
        <taxon>Ecdysozoa</taxon>
        <taxon>Arthropoda</taxon>
        <taxon>Hexapoda</taxon>
        <taxon>Insecta</taxon>
        <taxon>Pterygota</taxon>
        <taxon>Neoptera</taxon>
        <taxon>Endopterygota</taxon>
        <taxon>Hymenoptera</taxon>
        <taxon>Apocrita</taxon>
        <taxon>Proctotrupomorpha</taxon>
        <taxon>Chalcidoidea</taxon>
        <taxon>Aphelinidae</taxon>
        <taxon>Aphelininae</taxon>
        <taxon>Eretmocerus</taxon>
    </lineage>
</organism>
<sequence length="144" mass="15687">SCYHRSSIGETTGPDKMKFFIAFLSLAAVALARPQQQPVYQILRMSKDISPEGNYQYGYETENGIAANEAGGLKQIGQNAAVVASGNYAYTGDDGQSYQVSYVADENGYQPQARHLPVAPPVPEAIQRALDYIAAHPPPPEQRR</sequence>
<gene>
    <name evidence="1" type="ORF">QAD02_000131</name>
</gene>
<evidence type="ECO:0000313" key="1">
    <source>
        <dbReference type="EMBL" id="KAJ8668872.1"/>
    </source>
</evidence>
<proteinExistence type="predicted"/>
<keyword evidence="2" id="KW-1185">Reference proteome</keyword>
<name>A0ACC2NCR6_9HYME</name>
<reference evidence="1" key="1">
    <citation type="submission" date="2023-04" db="EMBL/GenBank/DDBJ databases">
        <title>A chromosome-level genome assembly of the parasitoid wasp Eretmocerus hayati.</title>
        <authorList>
            <person name="Zhong Y."/>
            <person name="Liu S."/>
            <person name="Liu Y."/>
        </authorList>
    </citation>
    <scope>NUCLEOTIDE SEQUENCE</scope>
    <source>
        <strain evidence="1">ZJU_SS_LIU_2023</strain>
    </source>
</reference>
<comment type="caution">
    <text evidence="1">The sequence shown here is derived from an EMBL/GenBank/DDBJ whole genome shotgun (WGS) entry which is preliminary data.</text>
</comment>
<dbReference type="EMBL" id="CM056743">
    <property type="protein sequence ID" value="KAJ8668872.1"/>
    <property type="molecule type" value="Genomic_DNA"/>
</dbReference>
<dbReference type="Proteomes" id="UP001239111">
    <property type="component" value="Chromosome 3"/>
</dbReference>
<protein>
    <submittedName>
        <fullName evidence="1">Uncharacterized protein</fullName>
    </submittedName>
</protein>